<dbReference type="Pfam" id="PF17289">
    <property type="entry name" value="Terminase_6C"/>
    <property type="match status" value="1"/>
</dbReference>
<dbReference type="Pfam" id="PF03237">
    <property type="entry name" value="Terminase_6N"/>
    <property type="match status" value="1"/>
</dbReference>
<dbReference type="EMBL" id="LAZR01001978">
    <property type="protein sequence ID" value="KKN36249.1"/>
    <property type="molecule type" value="Genomic_DNA"/>
</dbReference>
<proteinExistence type="predicted"/>
<dbReference type="InterPro" id="IPR035421">
    <property type="entry name" value="Terminase_6C"/>
</dbReference>
<dbReference type="InterPro" id="IPR006517">
    <property type="entry name" value="Phage_terminase_lsu-like_C"/>
</dbReference>
<gene>
    <name evidence="3" type="ORF">LCGC14_0775390</name>
</gene>
<evidence type="ECO:0000259" key="2">
    <source>
        <dbReference type="Pfam" id="PF17289"/>
    </source>
</evidence>
<dbReference type="InterPro" id="IPR027417">
    <property type="entry name" value="P-loop_NTPase"/>
</dbReference>
<accession>A0A0F9Q1A1</accession>
<keyword evidence="1" id="KW-1188">Viral release from host cell</keyword>
<sequence length="504" mass="56524">MQVAVEDKVVIRPQPGPQEQFLSSSADIVFFGGQAGGGKSFGLELEPTRHIHNPGFGAVIFRKTSVQIRSEGGLWDTSEMIYPHLGGVPSESTLKWVFPSGVKFKFHHMEHEKNKHDHQGAQYPFVGFDELIHFSKGQFFYMLSRNRSVCGVRPYVRATGNPDPDSFVRELVDWWVDNDTGLPMLGQDRASGGGKLPNRSGVVRWFLHTNDELIWSDSWEDLVRRYGCKHQVDVLKYFMDFKTNELPSFAFCPTCNAPGVIPKSFTFIPSSIFDNPALLSKDPGYLANLRALSLVERERLLGGNWNVKAAAGMFFRKEWFEVVDAVPTGLRTVRYWDLAATDEKEGEDPSYTVGFKMGVDNQGTYYILDIYRQRVTALGAKRAMRNLATQDGRSCHVWVEQDPGQAGKAQVQDIIKYLAGFVCKANKVQESKGKRAGPFSAQCEAGNVKVLRAVWNEPMFREYENFDGTDKGHADQVDGGSGAFWALTKRKKAGAWGREVRVPA</sequence>
<reference evidence="3" key="1">
    <citation type="journal article" date="2015" name="Nature">
        <title>Complex archaea that bridge the gap between prokaryotes and eukaryotes.</title>
        <authorList>
            <person name="Spang A."/>
            <person name="Saw J.H."/>
            <person name="Jorgensen S.L."/>
            <person name="Zaremba-Niedzwiedzka K."/>
            <person name="Martijn J."/>
            <person name="Lind A.E."/>
            <person name="van Eijk R."/>
            <person name="Schleper C."/>
            <person name="Guy L."/>
            <person name="Ettema T.J."/>
        </authorList>
    </citation>
    <scope>NUCLEOTIDE SEQUENCE</scope>
</reference>
<organism evidence="3">
    <name type="scientific">marine sediment metagenome</name>
    <dbReference type="NCBI Taxonomy" id="412755"/>
    <lineage>
        <taxon>unclassified sequences</taxon>
        <taxon>metagenomes</taxon>
        <taxon>ecological metagenomes</taxon>
    </lineage>
</organism>
<evidence type="ECO:0000256" key="1">
    <source>
        <dbReference type="ARBA" id="ARBA00022612"/>
    </source>
</evidence>
<dbReference type="Gene3D" id="3.40.50.300">
    <property type="entry name" value="P-loop containing nucleotide triphosphate hydrolases"/>
    <property type="match status" value="1"/>
</dbReference>
<evidence type="ECO:0000313" key="3">
    <source>
        <dbReference type="EMBL" id="KKN36249.1"/>
    </source>
</evidence>
<dbReference type="AlphaFoldDB" id="A0A0F9Q1A1"/>
<comment type="caution">
    <text evidence="3">The sequence shown here is derived from an EMBL/GenBank/DDBJ whole genome shotgun (WGS) entry which is preliminary data.</text>
</comment>
<dbReference type="NCBIfam" id="TIGR01630">
    <property type="entry name" value="psiM2_ORF9"/>
    <property type="match status" value="1"/>
</dbReference>
<name>A0A0F9Q1A1_9ZZZZ</name>
<protein>
    <recommendedName>
        <fullName evidence="2">Terminase large subunit gp17-like C-terminal domain-containing protein</fullName>
    </recommendedName>
</protein>
<feature type="domain" description="Terminase large subunit gp17-like C-terminal" evidence="2">
    <location>
        <begin position="335"/>
        <end position="478"/>
    </location>
</feature>